<reference evidence="1 2" key="1">
    <citation type="submission" date="2018-08" db="EMBL/GenBank/DDBJ databases">
        <title>Thalassotalea euphylliae genome.</title>
        <authorList>
            <person name="Summers S."/>
            <person name="Rice S.A."/>
            <person name="Freckelton M.L."/>
            <person name="Nedved B.T."/>
            <person name="Hadfield M.G."/>
        </authorList>
    </citation>
    <scope>NUCLEOTIDE SEQUENCE [LARGE SCALE GENOMIC DNA]</scope>
    <source>
        <strain evidence="1 2">H2</strain>
    </source>
</reference>
<evidence type="ECO:0000313" key="1">
    <source>
        <dbReference type="EMBL" id="REL34020.1"/>
    </source>
</evidence>
<sequence length="323" mass="36264">MRRAATAFLLFVAVAIVVNSLLQCSKDRQNIVSIGDKKDTTLIALEHKFSDTADVCLHDSNEQSCPESSNALDAETNGQPREELTGIDRQSTSSWKLSTPLYTQLAQLEYLSANGNLQAAFILAKNLRYCFYTPSDEASYQDRVNEALDNNEGDSFLTKLAENYEYCQGVMHATKKQFAHYLAVAANQGLLDAMLDYGFANTELLVKVESETRSALTARTEVLAAQQEYLKTAALQGHVKAIARLSDNLWQQKFENNDGSQALAYLYLLLELTDDSQLYSRYQWQEQRMSKQLSPEKVAQARELSQDLLSNIVSNIQSELKTR</sequence>
<comment type="caution">
    <text evidence="1">The sequence shown here is derived from an EMBL/GenBank/DDBJ whole genome shotgun (WGS) entry which is preliminary data.</text>
</comment>
<gene>
    <name evidence="1" type="ORF">DXX92_00865</name>
</gene>
<dbReference type="EMBL" id="QUOV01000001">
    <property type="protein sequence ID" value="REL34020.1"/>
    <property type="molecule type" value="Genomic_DNA"/>
</dbReference>
<organism evidence="1 2">
    <name type="scientific">Thalassotalea euphylliae</name>
    <dbReference type="NCBI Taxonomy" id="1655234"/>
    <lineage>
        <taxon>Bacteria</taxon>
        <taxon>Pseudomonadati</taxon>
        <taxon>Pseudomonadota</taxon>
        <taxon>Gammaproteobacteria</taxon>
        <taxon>Alteromonadales</taxon>
        <taxon>Colwelliaceae</taxon>
        <taxon>Thalassotalea</taxon>
    </lineage>
</organism>
<dbReference type="Proteomes" id="UP000256999">
    <property type="component" value="Unassembled WGS sequence"/>
</dbReference>
<dbReference type="OrthoDB" id="5761831at2"/>
<dbReference type="Gene3D" id="1.25.40.10">
    <property type="entry name" value="Tetratricopeptide repeat domain"/>
    <property type="match status" value="1"/>
</dbReference>
<name>A0A3E0UB00_9GAMM</name>
<dbReference type="RefSeq" id="WP_115998701.1">
    <property type="nucleotide sequence ID" value="NZ_QUOV01000001.1"/>
</dbReference>
<proteinExistence type="predicted"/>
<accession>A0A3E0UB00</accession>
<dbReference type="InterPro" id="IPR011990">
    <property type="entry name" value="TPR-like_helical_dom_sf"/>
</dbReference>
<evidence type="ECO:0000313" key="2">
    <source>
        <dbReference type="Proteomes" id="UP000256999"/>
    </source>
</evidence>
<protein>
    <submittedName>
        <fullName evidence="1">Uncharacterized protein</fullName>
    </submittedName>
</protein>
<dbReference type="AlphaFoldDB" id="A0A3E0UB00"/>